<dbReference type="EMBL" id="JAHRIP010052203">
    <property type="protein sequence ID" value="MEQ2301383.1"/>
    <property type="molecule type" value="Genomic_DNA"/>
</dbReference>
<dbReference type="Proteomes" id="UP001469553">
    <property type="component" value="Unassembled WGS sequence"/>
</dbReference>
<comment type="caution">
    <text evidence="2">The sequence shown here is derived from an EMBL/GenBank/DDBJ whole genome shotgun (WGS) entry which is preliminary data.</text>
</comment>
<gene>
    <name evidence="2" type="ORF">AMECASPLE_035224</name>
</gene>
<feature type="region of interest" description="Disordered" evidence="1">
    <location>
        <begin position="1"/>
        <end position="38"/>
    </location>
</feature>
<evidence type="ECO:0000256" key="1">
    <source>
        <dbReference type="SAM" id="MobiDB-lite"/>
    </source>
</evidence>
<sequence length="102" mass="11972">MLEVTKQTSDQSRQYMTTTPASTPKTLKRSVEHESNKSNSWHNFESQTLLFCYSKLLYKPVNHPSIKIQCFEDGNQIRRQNIEMHTLFLKENHSWTALEGNL</sequence>
<proteinExistence type="predicted"/>
<reference evidence="2 3" key="1">
    <citation type="submission" date="2021-06" db="EMBL/GenBank/DDBJ databases">
        <authorList>
            <person name="Palmer J.M."/>
        </authorList>
    </citation>
    <scope>NUCLEOTIDE SEQUENCE [LARGE SCALE GENOMIC DNA]</scope>
    <source>
        <strain evidence="2 3">AS_MEX2019</strain>
        <tissue evidence="2">Muscle</tissue>
    </source>
</reference>
<feature type="compositionally biased region" description="Polar residues" evidence="1">
    <location>
        <begin position="1"/>
        <end position="25"/>
    </location>
</feature>
<organism evidence="2 3">
    <name type="scientific">Ameca splendens</name>
    <dbReference type="NCBI Taxonomy" id="208324"/>
    <lineage>
        <taxon>Eukaryota</taxon>
        <taxon>Metazoa</taxon>
        <taxon>Chordata</taxon>
        <taxon>Craniata</taxon>
        <taxon>Vertebrata</taxon>
        <taxon>Euteleostomi</taxon>
        <taxon>Actinopterygii</taxon>
        <taxon>Neopterygii</taxon>
        <taxon>Teleostei</taxon>
        <taxon>Neoteleostei</taxon>
        <taxon>Acanthomorphata</taxon>
        <taxon>Ovalentaria</taxon>
        <taxon>Atherinomorphae</taxon>
        <taxon>Cyprinodontiformes</taxon>
        <taxon>Goodeidae</taxon>
        <taxon>Ameca</taxon>
    </lineage>
</organism>
<name>A0ABV0Z7G7_9TELE</name>
<protein>
    <submittedName>
        <fullName evidence="2">Uncharacterized protein</fullName>
    </submittedName>
</protein>
<keyword evidence="3" id="KW-1185">Reference proteome</keyword>
<evidence type="ECO:0000313" key="3">
    <source>
        <dbReference type="Proteomes" id="UP001469553"/>
    </source>
</evidence>
<evidence type="ECO:0000313" key="2">
    <source>
        <dbReference type="EMBL" id="MEQ2301383.1"/>
    </source>
</evidence>
<accession>A0ABV0Z7G7</accession>